<keyword evidence="2" id="KW-1185">Reference proteome</keyword>
<evidence type="ECO:0000313" key="2">
    <source>
        <dbReference type="Proteomes" id="UP001315686"/>
    </source>
</evidence>
<evidence type="ECO:0000313" key="1">
    <source>
        <dbReference type="EMBL" id="MBT0956677.1"/>
    </source>
</evidence>
<dbReference type="PANTHER" id="PTHR35609">
    <property type="entry name" value="MACRO DOMAIN-CONTAINING PROTEIN"/>
    <property type="match status" value="1"/>
</dbReference>
<dbReference type="EMBL" id="JADQAZ010000001">
    <property type="protein sequence ID" value="MBT0956677.1"/>
    <property type="molecule type" value="Genomic_DNA"/>
</dbReference>
<proteinExistence type="predicted"/>
<accession>A0AAP2CLL4</accession>
<dbReference type="Proteomes" id="UP001315686">
    <property type="component" value="Unassembled WGS sequence"/>
</dbReference>
<comment type="caution">
    <text evidence="1">The sequence shown here is derived from an EMBL/GenBank/DDBJ whole genome shotgun (WGS) entry which is preliminary data.</text>
</comment>
<dbReference type="AlphaFoldDB" id="A0AAP2CLL4"/>
<sequence length="326" mass="34948">MTWLTTLTGLSRETPQSIRQGIIPEGETLLCPNGRRLHPGTLTLPSLAELRETPLPKHGSLTLRESIADVQSLHLDPANAGASFQAASQFNLLEMIGPEVTPADGIGRYENDHTQGPACAIACGAGTLWRNYFAPHGPHTGQCDAQIDTLKDLAEAIGNSALKIWEMRNGYALPHPGGLARLNAHLSQKSPEDLDILRGLLRLGLQQDTEVTLKGAGHRVTQIYASAMPVAYANDSAKLWEPIAKLVLEAAYEATLRIAAANAARTGNNRLFLTLLGGGAFGNAREWIIGAVTRALGIARDTGLDVRIVSHRAPSPTVAEILRNYS</sequence>
<organism evidence="1 2">
    <name type="scientific">Harenicola maris</name>
    <dbReference type="NCBI Taxonomy" id="2841044"/>
    <lineage>
        <taxon>Bacteria</taxon>
        <taxon>Pseudomonadati</taxon>
        <taxon>Pseudomonadota</taxon>
        <taxon>Alphaproteobacteria</taxon>
        <taxon>Rhodobacterales</taxon>
        <taxon>Paracoccaceae</taxon>
        <taxon>Harenicola</taxon>
    </lineage>
</organism>
<gene>
    <name evidence="1" type="ORF">IV417_04715</name>
</gene>
<protein>
    <submittedName>
        <fullName evidence="1">Uncharacterized protein</fullName>
    </submittedName>
</protein>
<reference evidence="1 2" key="1">
    <citation type="journal article" date="2021" name="Arch. Microbiol.">
        <title>Harenicola maris gen. nov., sp. nov. isolated from the Sea of Japan shallow sediments.</title>
        <authorList>
            <person name="Romanenko L.A."/>
            <person name="Kurilenko V.V."/>
            <person name="Chernysheva N.Y."/>
            <person name="Tekutyeva L.A."/>
            <person name="Velansky P.V."/>
            <person name="Svetashev V.I."/>
            <person name="Isaeva M.P."/>
        </authorList>
    </citation>
    <scope>NUCLEOTIDE SEQUENCE [LARGE SCALE GENOMIC DNA]</scope>
    <source>
        <strain evidence="1 2">KMM 3653</strain>
    </source>
</reference>
<dbReference type="RefSeq" id="WP_327792872.1">
    <property type="nucleotide sequence ID" value="NZ_JADQAZ010000001.1"/>
</dbReference>
<name>A0AAP2CLL4_9RHOB</name>
<dbReference type="PANTHER" id="PTHR35609:SF1">
    <property type="entry name" value="MACRO DOMAIN-CONTAINING PROTEIN"/>
    <property type="match status" value="1"/>
</dbReference>